<comment type="caution">
    <text evidence="3">The sequence shown here is derived from an EMBL/GenBank/DDBJ whole genome shotgun (WGS) entry which is preliminary data.</text>
</comment>
<dbReference type="SUPFAM" id="SSF51556">
    <property type="entry name" value="Metallo-dependent hydrolases"/>
    <property type="match status" value="1"/>
</dbReference>
<evidence type="ECO:0000313" key="3">
    <source>
        <dbReference type="EMBL" id="MFC5810262.1"/>
    </source>
</evidence>
<evidence type="ECO:0000313" key="4">
    <source>
        <dbReference type="Proteomes" id="UP001596112"/>
    </source>
</evidence>
<dbReference type="InterPro" id="IPR032466">
    <property type="entry name" value="Metal_Hydrolase"/>
</dbReference>
<organism evidence="3 4">
    <name type="scientific">Streptomyces heilongjiangensis</name>
    <dbReference type="NCBI Taxonomy" id="945052"/>
    <lineage>
        <taxon>Bacteria</taxon>
        <taxon>Bacillati</taxon>
        <taxon>Actinomycetota</taxon>
        <taxon>Actinomycetes</taxon>
        <taxon>Kitasatosporales</taxon>
        <taxon>Streptomycetaceae</taxon>
        <taxon>Streptomyces</taxon>
    </lineage>
</organism>
<dbReference type="Pfam" id="PF04909">
    <property type="entry name" value="Amidohydro_2"/>
    <property type="match status" value="1"/>
</dbReference>
<dbReference type="EMBL" id="JBHSNZ010000015">
    <property type="protein sequence ID" value="MFC5810262.1"/>
    <property type="molecule type" value="Genomic_DNA"/>
</dbReference>
<dbReference type="Proteomes" id="UP001596112">
    <property type="component" value="Unassembled WGS sequence"/>
</dbReference>
<accession>A0ABW1BB78</accession>
<feature type="domain" description="Amidohydrolase-related" evidence="2">
    <location>
        <begin position="3"/>
        <end position="330"/>
    </location>
</feature>
<evidence type="ECO:0000256" key="1">
    <source>
        <dbReference type="ARBA" id="ARBA00023239"/>
    </source>
</evidence>
<proteinExistence type="predicted"/>
<gene>
    <name evidence="3" type="ORF">ACFQGO_22640</name>
</gene>
<dbReference type="InterPro" id="IPR032465">
    <property type="entry name" value="ACMSD"/>
</dbReference>
<sequence length="343" mass="38013">MTIDVHAHAHAPTAGRLAQDMPGYQAHLSSLARRYRAPETAAYMRETERVWAHRLSDLPTRLADMDRAGVAAQLVSVNPGQYHYWADPDEAEALVLATNEDLARLVHRQPDRLAALGHVSLQHPEIAARQLDGLMRRPGFVGAQISTNAAGMDLSDRRLDDFWQVAEQHEAVIFLHPLGCPELIDRLAPSYLNNIIGQPVETTIALSHLIFTGVLDRHPRLRICAAHGGGYLPTCLGRSEHAYRVRPDSRSMAHPPSWYLRRMWFDTVIHSPAGARALIDSVGADRLVVGTDYPFDMGVDEPEMFLAEVQELDDADREAIRTGNARQLLGSRSSLLISAAPDD</sequence>
<keyword evidence="1" id="KW-0456">Lyase</keyword>
<name>A0ABW1BB78_9ACTN</name>
<dbReference type="RefSeq" id="WP_272171756.1">
    <property type="nucleotide sequence ID" value="NZ_JAQOSL010000036.1"/>
</dbReference>
<evidence type="ECO:0000259" key="2">
    <source>
        <dbReference type="Pfam" id="PF04909"/>
    </source>
</evidence>
<dbReference type="Gene3D" id="3.20.20.140">
    <property type="entry name" value="Metal-dependent hydrolases"/>
    <property type="match status" value="1"/>
</dbReference>
<dbReference type="PANTHER" id="PTHR21240:SF28">
    <property type="entry name" value="ISO-OROTATE DECARBOXYLASE (EUROFUNG)"/>
    <property type="match status" value="1"/>
</dbReference>
<reference evidence="4" key="1">
    <citation type="journal article" date="2019" name="Int. J. Syst. Evol. Microbiol.">
        <title>The Global Catalogue of Microorganisms (GCM) 10K type strain sequencing project: providing services to taxonomists for standard genome sequencing and annotation.</title>
        <authorList>
            <consortium name="The Broad Institute Genomics Platform"/>
            <consortium name="The Broad Institute Genome Sequencing Center for Infectious Disease"/>
            <person name="Wu L."/>
            <person name="Ma J."/>
        </authorList>
    </citation>
    <scope>NUCLEOTIDE SEQUENCE [LARGE SCALE GENOMIC DNA]</scope>
    <source>
        <strain evidence="4">JCM 9918</strain>
    </source>
</reference>
<dbReference type="InterPro" id="IPR006680">
    <property type="entry name" value="Amidohydro-rel"/>
</dbReference>
<protein>
    <submittedName>
        <fullName evidence="3">Amidohydrolase family protein</fullName>
    </submittedName>
</protein>
<keyword evidence="4" id="KW-1185">Reference proteome</keyword>
<dbReference type="PANTHER" id="PTHR21240">
    <property type="entry name" value="2-AMINO-3-CARBOXYLMUCONATE-6-SEMIALDEHYDE DECARBOXYLASE"/>
    <property type="match status" value="1"/>
</dbReference>